<keyword evidence="1" id="KW-0175">Coiled coil</keyword>
<name>D6U032_KTERA</name>
<dbReference type="AlphaFoldDB" id="D6U032"/>
<dbReference type="InParanoid" id="D6U032"/>
<comment type="caution">
    <text evidence="2">The sequence shown here is derived from an EMBL/GenBank/DDBJ whole genome shotgun (WGS) entry which is preliminary data.</text>
</comment>
<dbReference type="Proteomes" id="UP000004508">
    <property type="component" value="Unassembled WGS sequence"/>
</dbReference>
<evidence type="ECO:0000256" key="1">
    <source>
        <dbReference type="SAM" id="Coils"/>
    </source>
</evidence>
<reference evidence="2 3" key="1">
    <citation type="journal article" date="2011" name="Stand. Genomic Sci.">
        <title>Non-contiguous finished genome sequence and contextual data of the filamentous soil bacterium Ktedonobacter racemifer type strain (SOSP1-21).</title>
        <authorList>
            <person name="Chang Y.J."/>
            <person name="Land M."/>
            <person name="Hauser L."/>
            <person name="Chertkov O."/>
            <person name="Del Rio T.G."/>
            <person name="Nolan M."/>
            <person name="Copeland A."/>
            <person name="Tice H."/>
            <person name="Cheng J.F."/>
            <person name="Lucas S."/>
            <person name="Han C."/>
            <person name="Goodwin L."/>
            <person name="Pitluck S."/>
            <person name="Ivanova N."/>
            <person name="Ovchinikova G."/>
            <person name="Pati A."/>
            <person name="Chen A."/>
            <person name="Palaniappan K."/>
            <person name="Mavromatis K."/>
            <person name="Liolios K."/>
            <person name="Brettin T."/>
            <person name="Fiebig A."/>
            <person name="Rohde M."/>
            <person name="Abt B."/>
            <person name="Goker M."/>
            <person name="Detter J.C."/>
            <person name="Woyke T."/>
            <person name="Bristow J."/>
            <person name="Eisen J.A."/>
            <person name="Markowitz V."/>
            <person name="Hugenholtz P."/>
            <person name="Kyrpides N.C."/>
            <person name="Klenk H.P."/>
            <person name="Lapidus A."/>
        </authorList>
    </citation>
    <scope>NUCLEOTIDE SEQUENCE [LARGE SCALE GENOMIC DNA]</scope>
    <source>
        <strain evidence="3">DSM 44963</strain>
    </source>
</reference>
<sequence>MPQPQWRPISFLPTLATHIDGMLEADQEQYHNLLQAKDKPYILDDYTVGRVKNAFTTAKNDLPLFDEQLRRWGAEKTTDAQRQEIIRLKEQMQKLHEAVDQVLALADELAKSTIEKQLAKSDEELGIEYLMRMLGGEQKL</sequence>
<dbReference type="OrthoDB" id="516056at2"/>
<dbReference type="eggNOG" id="ENOG50334AR">
    <property type="taxonomic scope" value="Bacteria"/>
</dbReference>
<proteinExistence type="predicted"/>
<protein>
    <submittedName>
        <fullName evidence="2">Uncharacterized protein</fullName>
    </submittedName>
</protein>
<gene>
    <name evidence="2" type="ORF">Krac_2958</name>
</gene>
<keyword evidence="3" id="KW-1185">Reference proteome</keyword>
<evidence type="ECO:0000313" key="2">
    <source>
        <dbReference type="EMBL" id="EFH82172.1"/>
    </source>
</evidence>
<accession>D6U032</accession>
<organism evidence="2 3">
    <name type="scientific">Ktedonobacter racemifer DSM 44963</name>
    <dbReference type="NCBI Taxonomy" id="485913"/>
    <lineage>
        <taxon>Bacteria</taxon>
        <taxon>Bacillati</taxon>
        <taxon>Chloroflexota</taxon>
        <taxon>Ktedonobacteria</taxon>
        <taxon>Ktedonobacterales</taxon>
        <taxon>Ktedonobacteraceae</taxon>
        <taxon>Ktedonobacter</taxon>
    </lineage>
</organism>
<evidence type="ECO:0000313" key="3">
    <source>
        <dbReference type="Proteomes" id="UP000004508"/>
    </source>
</evidence>
<feature type="coiled-coil region" evidence="1">
    <location>
        <begin position="78"/>
        <end position="108"/>
    </location>
</feature>
<dbReference type="EMBL" id="ADVG01000004">
    <property type="protein sequence ID" value="EFH82172.1"/>
    <property type="molecule type" value="Genomic_DNA"/>
</dbReference>
<dbReference type="RefSeq" id="WP_007920081.1">
    <property type="nucleotide sequence ID" value="NZ_ADVG01000004.1"/>
</dbReference>